<dbReference type="PROSITE" id="PS51257">
    <property type="entry name" value="PROKAR_LIPOPROTEIN"/>
    <property type="match status" value="1"/>
</dbReference>
<feature type="chain" id="PRO_5009280553" description="DUF3558 domain-containing protein" evidence="1">
    <location>
        <begin position="24"/>
        <end position="183"/>
    </location>
</feature>
<evidence type="ECO:0000256" key="1">
    <source>
        <dbReference type="SAM" id="SignalP"/>
    </source>
</evidence>
<proteinExistence type="predicted"/>
<feature type="signal peptide" evidence="1">
    <location>
        <begin position="1"/>
        <end position="23"/>
    </location>
</feature>
<reference evidence="3" key="1">
    <citation type="submission" date="2016-10" db="EMBL/GenBank/DDBJ databases">
        <authorList>
            <person name="Varghese N."/>
            <person name="Submissions S."/>
        </authorList>
    </citation>
    <scope>NUCLEOTIDE SEQUENCE [LARGE SCALE GENOMIC DNA]</scope>
    <source>
        <strain evidence="3">DSM 21743</strain>
    </source>
</reference>
<dbReference type="RefSeq" id="WP_091074541.1">
    <property type="nucleotide sequence ID" value="NZ_LT629799.1"/>
</dbReference>
<gene>
    <name evidence="2" type="ORF">SAMN04488544_2313</name>
</gene>
<accession>A0A1H2MM44</accession>
<dbReference type="Proteomes" id="UP000198825">
    <property type="component" value="Chromosome I"/>
</dbReference>
<organism evidence="2 3">
    <name type="scientific">Microlunatus sagamiharensis</name>
    <dbReference type="NCBI Taxonomy" id="546874"/>
    <lineage>
        <taxon>Bacteria</taxon>
        <taxon>Bacillati</taxon>
        <taxon>Actinomycetota</taxon>
        <taxon>Actinomycetes</taxon>
        <taxon>Propionibacteriales</taxon>
        <taxon>Propionibacteriaceae</taxon>
        <taxon>Microlunatus</taxon>
    </lineage>
</organism>
<evidence type="ECO:0008006" key="4">
    <source>
        <dbReference type="Google" id="ProtNLM"/>
    </source>
</evidence>
<dbReference type="AlphaFoldDB" id="A0A1H2MM44"/>
<protein>
    <recommendedName>
        <fullName evidence="4">DUF3558 domain-containing protein</fullName>
    </recommendedName>
</protein>
<evidence type="ECO:0000313" key="2">
    <source>
        <dbReference type="EMBL" id="SDU94134.1"/>
    </source>
</evidence>
<dbReference type="EMBL" id="LT629799">
    <property type="protein sequence ID" value="SDU94134.1"/>
    <property type="molecule type" value="Genomic_DNA"/>
</dbReference>
<evidence type="ECO:0000313" key="3">
    <source>
        <dbReference type="Proteomes" id="UP000198825"/>
    </source>
</evidence>
<keyword evidence="3" id="KW-1185">Reference proteome</keyword>
<sequence>MLKTRVASAALGLAVLCATATLAGCGARVPDALEGTRPTAVAVASLDHCPSRPSEVPRSDGFGGLVGSGVLPADFRPVRVVRCRWVSDTATRVVIEEDRTSSVTPAFLASLELPDQVANPDSHAACAAVATSLSYLVLVDAEGRAVVPHLPEEPCGAPRAEIERAVHDLGLTLARTYRFDDPV</sequence>
<dbReference type="OrthoDB" id="3295547at2"/>
<dbReference type="STRING" id="546874.SAMN04488544_2313"/>
<keyword evidence="1" id="KW-0732">Signal</keyword>
<name>A0A1H2MM44_9ACTN</name>